<evidence type="ECO:0000256" key="9">
    <source>
        <dbReference type="ARBA" id="ARBA00031996"/>
    </source>
</evidence>
<feature type="domain" description="4'-phosphopantetheinyl transferase N-terminal" evidence="15">
    <location>
        <begin position="46"/>
        <end position="109"/>
    </location>
</feature>
<keyword evidence="6" id="KW-0808">Transferase</keyword>
<dbReference type="PANTHER" id="PTHR38096">
    <property type="entry name" value="ENTEROBACTIN SYNTHASE COMPONENT D"/>
    <property type="match status" value="1"/>
</dbReference>
<dbReference type="GO" id="GO:0005886">
    <property type="term" value="C:plasma membrane"/>
    <property type="evidence" value="ECO:0007669"/>
    <property type="project" value="TreeGrafter"/>
</dbReference>
<dbReference type="InterPro" id="IPR003542">
    <property type="entry name" value="Enbac_synth_compD-like"/>
</dbReference>
<evidence type="ECO:0000259" key="15">
    <source>
        <dbReference type="Pfam" id="PF17837"/>
    </source>
</evidence>
<feature type="binding site" evidence="13">
    <location>
        <position position="120"/>
    </location>
    <ligand>
        <name>Mg(2+)</name>
        <dbReference type="ChEBI" id="CHEBI:18420"/>
    </ligand>
</feature>
<feature type="binding site" evidence="12">
    <location>
        <position position="163"/>
    </location>
    <ligand>
        <name>CoA</name>
        <dbReference type="ChEBI" id="CHEBI:57287"/>
    </ligand>
</feature>
<dbReference type="GO" id="GO:0009239">
    <property type="term" value="P:enterobactin biosynthetic process"/>
    <property type="evidence" value="ECO:0007669"/>
    <property type="project" value="UniProtKB-UniPathway"/>
</dbReference>
<keyword evidence="7" id="KW-0259">Enterobactin biosynthesis</keyword>
<dbReference type="SUPFAM" id="SSF56214">
    <property type="entry name" value="4'-phosphopantetheinyl transferase"/>
    <property type="match status" value="1"/>
</dbReference>
<dbReference type="STRING" id="1685378.AVO44_07805"/>
<keyword evidence="13" id="KW-0479">Metal-binding</keyword>
<dbReference type="PRINTS" id="PR01399">
    <property type="entry name" value="ENTSNTHTASED"/>
</dbReference>
<dbReference type="AlphaFoldDB" id="A0A0X3U337"/>
<evidence type="ECO:0000256" key="5">
    <source>
        <dbReference type="ARBA" id="ARBA00019087"/>
    </source>
</evidence>
<name>A0A0X3U337_9RHOB</name>
<comment type="similarity">
    <text evidence="3">Belongs to the P-Pant transferase superfamily. EntD family.</text>
</comment>
<evidence type="ECO:0000256" key="6">
    <source>
        <dbReference type="ARBA" id="ARBA00022679"/>
    </source>
</evidence>
<feature type="binding site" evidence="13">
    <location>
        <position position="122"/>
    </location>
    <ligand>
        <name>Mg(2+)</name>
        <dbReference type="ChEBI" id="CHEBI:18420"/>
    </ligand>
</feature>
<evidence type="ECO:0000313" key="16">
    <source>
        <dbReference type="EMBL" id="KUJ80060.1"/>
    </source>
</evidence>
<dbReference type="InterPro" id="IPR041354">
    <property type="entry name" value="4PPT_N"/>
</dbReference>
<dbReference type="GO" id="GO:0000287">
    <property type="term" value="F:magnesium ion binding"/>
    <property type="evidence" value="ECO:0007669"/>
    <property type="project" value="InterPro"/>
</dbReference>
<protein>
    <recommendedName>
        <fullName evidence="5">Enterobactin synthase component D</fullName>
    </recommendedName>
    <alternativeName>
        <fullName evidence="8">4'-phosphopantetheinyl transferase EntD</fullName>
    </alternativeName>
    <alternativeName>
        <fullName evidence="9">Enterochelin synthase D</fullName>
    </alternativeName>
</protein>
<feature type="binding site" evidence="12">
    <location>
        <position position="62"/>
    </location>
    <ligand>
        <name>CoA</name>
        <dbReference type="ChEBI" id="CHEBI:57287"/>
    </ligand>
</feature>
<dbReference type="EMBL" id="LQBP01000003">
    <property type="protein sequence ID" value="KUJ80060.1"/>
    <property type="molecule type" value="Genomic_DNA"/>
</dbReference>
<feature type="binding site" evidence="13">
    <location>
        <position position="121"/>
    </location>
    <ligand>
        <name>Mg(2+)</name>
        <dbReference type="ChEBI" id="CHEBI:18420"/>
    </ligand>
</feature>
<dbReference type="Pfam" id="PF01648">
    <property type="entry name" value="ACPS"/>
    <property type="match status" value="1"/>
</dbReference>
<comment type="subunit">
    <text evidence="4">EntB, EntD, EntE, and EntF form a multienzyme complex called enterobactin synthase.</text>
</comment>
<keyword evidence="17" id="KW-1185">Reference proteome</keyword>
<evidence type="ECO:0000256" key="2">
    <source>
        <dbReference type="ARBA" id="ARBA00004993"/>
    </source>
</evidence>
<dbReference type="Pfam" id="PF17837">
    <property type="entry name" value="4PPT_N"/>
    <property type="match status" value="1"/>
</dbReference>
<evidence type="ECO:0000256" key="1">
    <source>
        <dbReference type="ARBA" id="ARBA00003937"/>
    </source>
</evidence>
<proteinExistence type="inferred from homology"/>
<evidence type="ECO:0000256" key="7">
    <source>
        <dbReference type="ARBA" id="ARBA00023191"/>
    </source>
</evidence>
<dbReference type="InterPro" id="IPR037143">
    <property type="entry name" value="4-PPantetheinyl_Trfase_dom_sf"/>
</dbReference>
<evidence type="ECO:0000313" key="17">
    <source>
        <dbReference type="Proteomes" id="UP000053690"/>
    </source>
</evidence>
<comment type="function">
    <text evidence="1">Involved in the biosynthesis of the siderophore enterobactin (enterochelin), which is a macrocyclic trimeric lactone of N-(2,3-dihydroxybenzoyl)-serine. The serine trilactone serves as a scaffolding for the three catechol functionalities that provide hexadentate coordination for the tightly ligated iron(2+) atoms. Plays an essential role in the assembly of the enterobactin by catalyzing the transfer of the 4'-phosphopantetheine (Ppant) moiety from coenzyme A to the apo-domains of both EntB (ArCP domain) and EntF (PCP domain) to yield their holo-forms which make them competent for the activation of 2,3-dihydroxybenzoate (DHB) and L-serine, respectively.</text>
</comment>
<accession>A0A0X3U337</accession>
<organism evidence="16 17">
    <name type="scientific">Ruegeria profundi</name>
    <dbReference type="NCBI Taxonomy" id="1685378"/>
    <lineage>
        <taxon>Bacteria</taxon>
        <taxon>Pseudomonadati</taxon>
        <taxon>Pseudomonadota</taxon>
        <taxon>Alphaproteobacteria</taxon>
        <taxon>Rhodobacterales</taxon>
        <taxon>Roseobacteraceae</taxon>
        <taxon>Ruegeria</taxon>
    </lineage>
</organism>
<comment type="catalytic activity">
    <reaction evidence="10">
        <text>apo-[aryl-carrier protein] + CoA = holo-[aryl-carrier protein] + adenosine 3',5'-bisphosphate + H(+)</text>
        <dbReference type="Rhea" id="RHEA:48404"/>
        <dbReference type="Rhea" id="RHEA-COMP:15903"/>
        <dbReference type="Rhea" id="RHEA-COMP:17557"/>
        <dbReference type="ChEBI" id="CHEBI:15378"/>
        <dbReference type="ChEBI" id="CHEBI:29999"/>
        <dbReference type="ChEBI" id="CHEBI:57287"/>
        <dbReference type="ChEBI" id="CHEBI:58343"/>
        <dbReference type="ChEBI" id="CHEBI:64479"/>
    </reaction>
</comment>
<feature type="binding site" evidence="12">
    <location>
        <position position="173"/>
    </location>
    <ligand>
        <name>CoA</name>
        <dbReference type="ChEBI" id="CHEBI:57287"/>
    </ligand>
</feature>
<evidence type="ECO:0000256" key="12">
    <source>
        <dbReference type="PIRSR" id="PIRSR603542-1"/>
    </source>
</evidence>
<feature type="domain" description="4'-phosphopantetheinyl transferase" evidence="14">
    <location>
        <begin position="117"/>
        <end position="190"/>
    </location>
</feature>
<dbReference type="InterPro" id="IPR008278">
    <property type="entry name" value="4-PPantetheinyl_Trfase_dom"/>
</dbReference>
<dbReference type="UniPathway" id="UPA00017"/>
<dbReference type="GO" id="GO:0008897">
    <property type="term" value="F:holo-[acyl-carrier-protein] synthase activity"/>
    <property type="evidence" value="ECO:0007669"/>
    <property type="project" value="InterPro"/>
</dbReference>
<feature type="binding site" evidence="12">
    <location>
        <position position="120"/>
    </location>
    <ligand>
        <name>CoA</name>
        <dbReference type="ChEBI" id="CHEBI:57287"/>
    </ligand>
</feature>
<evidence type="ECO:0000256" key="13">
    <source>
        <dbReference type="PIRSR" id="PIRSR603542-2"/>
    </source>
</evidence>
<evidence type="ECO:0000256" key="10">
    <source>
        <dbReference type="ARBA" id="ARBA00049176"/>
    </source>
</evidence>
<evidence type="ECO:0000256" key="4">
    <source>
        <dbReference type="ARBA" id="ARBA00011503"/>
    </source>
</evidence>
<reference evidence="17" key="1">
    <citation type="submission" date="2015-12" db="EMBL/GenBank/DDBJ databases">
        <authorList>
            <person name="Zhang G."/>
            <person name="Stingl U."/>
        </authorList>
    </citation>
    <scope>NUCLEOTIDE SEQUENCE [LARGE SCALE GENOMIC DNA]</scope>
    <source>
        <strain evidence="17">ZGT108</strain>
    </source>
</reference>
<dbReference type="PANTHER" id="PTHR38096:SF1">
    <property type="entry name" value="ENTEROBACTIN SYNTHASE COMPONENT D"/>
    <property type="match status" value="1"/>
</dbReference>
<dbReference type="Gene3D" id="3.90.470.20">
    <property type="entry name" value="4'-phosphopantetheinyl transferase domain"/>
    <property type="match status" value="1"/>
</dbReference>
<feature type="binding site" evidence="12">
    <location>
        <position position="159"/>
    </location>
    <ligand>
        <name>CoA</name>
        <dbReference type="ChEBI" id="CHEBI:57287"/>
    </ligand>
</feature>
<dbReference type="RefSeq" id="WP_068334954.1">
    <property type="nucleotide sequence ID" value="NZ_LQBP01000003.1"/>
</dbReference>
<gene>
    <name evidence="16" type="ORF">AVO44_07805</name>
</gene>
<evidence type="ECO:0000256" key="11">
    <source>
        <dbReference type="ARBA" id="ARBA00049191"/>
    </source>
</evidence>
<comment type="caution">
    <text evidence="16">The sequence shown here is derived from an EMBL/GenBank/DDBJ whole genome shotgun (WGS) entry which is preliminary data.</text>
</comment>
<sequence>MNDNSRSKAVTDRLGLLSRLASSDVTVVERFGATAWADLDQRYASNVQRAVRKRQRDHMAGRSCAHAALARIGRDVPHLGILPSGAPDWPKGVRGSITHCSEYVACAVSEKSQTDWLGIDAEPAEPISAEVAQVVAHGHEHEWISRAPLNGCILFCAKEAVFKAWYPVRQTSLDFSDASLEFNAEDQTFNARILLDGSLNLRGRWDVSDGIIATIVAQAGPS</sequence>
<feature type="binding site" evidence="12">
    <location>
        <position position="54"/>
    </location>
    <ligand>
        <name>CoA</name>
        <dbReference type="ChEBI" id="CHEBI:57287"/>
    </ligand>
</feature>
<dbReference type="Proteomes" id="UP000053690">
    <property type="component" value="Unassembled WGS sequence"/>
</dbReference>
<evidence type="ECO:0000256" key="3">
    <source>
        <dbReference type="ARBA" id="ARBA00008342"/>
    </source>
</evidence>
<comment type="cofactor">
    <cofactor evidence="13">
        <name>Mg(2+)</name>
        <dbReference type="ChEBI" id="CHEBI:18420"/>
    </cofactor>
</comment>
<comment type="catalytic activity">
    <reaction evidence="11">
        <text>apo-[peptidyl-carrier protein] + CoA = holo-[peptidyl-carrier protein] + adenosine 3',5'-bisphosphate + H(+)</text>
        <dbReference type="Rhea" id="RHEA:46228"/>
        <dbReference type="Rhea" id="RHEA-COMP:11479"/>
        <dbReference type="Rhea" id="RHEA-COMP:11480"/>
        <dbReference type="ChEBI" id="CHEBI:15378"/>
        <dbReference type="ChEBI" id="CHEBI:29999"/>
        <dbReference type="ChEBI" id="CHEBI:57287"/>
        <dbReference type="ChEBI" id="CHEBI:58343"/>
        <dbReference type="ChEBI" id="CHEBI:64479"/>
    </reaction>
</comment>
<evidence type="ECO:0000259" key="14">
    <source>
        <dbReference type="Pfam" id="PF01648"/>
    </source>
</evidence>
<dbReference type="GO" id="GO:0009366">
    <property type="term" value="C:enterobactin synthetase complex"/>
    <property type="evidence" value="ECO:0007669"/>
    <property type="project" value="InterPro"/>
</dbReference>
<comment type="pathway">
    <text evidence="2">Siderophore biosynthesis; enterobactin biosynthesis.</text>
</comment>
<evidence type="ECO:0000256" key="8">
    <source>
        <dbReference type="ARBA" id="ARBA00029894"/>
    </source>
</evidence>
<feature type="binding site" evidence="12">
    <location>
        <begin position="98"/>
        <end position="99"/>
    </location>
    <ligand>
        <name>CoA</name>
        <dbReference type="ChEBI" id="CHEBI:57287"/>
    </ligand>
</feature>
<keyword evidence="13" id="KW-0460">Magnesium</keyword>